<reference evidence="10" key="1">
    <citation type="submission" date="2020-05" db="EMBL/GenBank/DDBJ databases">
        <title>Phylogenomic resolution of chytrid fungi.</title>
        <authorList>
            <person name="Stajich J.E."/>
            <person name="Amses K."/>
            <person name="Simmons R."/>
            <person name="Seto K."/>
            <person name="Myers J."/>
            <person name="Bonds A."/>
            <person name="Quandt C.A."/>
            <person name="Barry K."/>
            <person name="Liu P."/>
            <person name="Grigoriev I."/>
            <person name="Longcore J.E."/>
            <person name="James T.Y."/>
        </authorList>
    </citation>
    <scope>NUCLEOTIDE SEQUENCE</scope>
    <source>
        <strain evidence="10">PLAUS21</strain>
    </source>
</reference>
<evidence type="ECO:0000259" key="9">
    <source>
        <dbReference type="PROSITE" id="PS50172"/>
    </source>
</evidence>
<evidence type="ECO:0000256" key="5">
    <source>
        <dbReference type="ARBA" id="ARBA00023034"/>
    </source>
</evidence>
<feature type="coiled-coil region" evidence="7">
    <location>
        <begin position="438"/>
        <end position="476"/>
    </location>
</feature>
<evidence type="ECO:0000256" key="4">
    <source>
        <dbReference type="ARBA" id="ARBA00022989"/>
    </source>
</evidence>
<feature type="region of interest" description="Disordered" evidence="8">
    <location>
        <begin position="1474"/>
        <end position="1549"/>
    </location>
</feature>
<feature type="compositionally biased region" description="Acidic residues" evidence="8">
    <location>
        <begin position="1516"/>
        <end position="1525"/>
    </location>
</feature>
<organism evidence="10 11">
    <name type="scientific">Boothiomyces macroporosus</name>
    <dbReference type="NCBI Taxonomy" id="261099"/>
    <lineage>
        <taxon>Eukaryota</taxon>
        <taxon>Fungi</taxon>
        <taxon>Fungi incertae sedis</taxon>
        <taxon>Chytridiomycota</taxon>
        <taxon>Chytridiomycota incertae sedis</taxon>
        <taxon>Chytridiomycetes</taxon>
        <taxon>Rhizophydiales</taxon>
        <taxon>Terramycetaceae</taxon>
        <taxon>Boothiomyces</taxon>
    </lineage>
</organism>
<feature type="coiled-coil region" evidence="7">
    <location>
        <begin position="919"/>
        <end position="1050"/>
    </location>
</feature>
<evidence type="ECO:0000256" key="7">
    <source>
        <dbReference type="SAM" id="Coils"/>
    </source>
</evidence>
<dbReference type="PROSITE" id="PS50172">
    <property type="entry name" value="BRCT"/>
    <property type="match status" value="1"/>
</dbReference>
<dbReference type="Gene3D" id="3.40.50.10190">
    <property type="entry name" value="BRCT domain"/>
    <property type="match status" value="1"/>
</dbReference>
<dbReference type="PANTHER" id="PTHR31646:SF1">
    <property type="entry name" value="ALPHA-1,2-MANNOSYLTRANSFERASE MNN2"/>
    <property type="match status" value="1"/>
</dbReference>
<feature type="coiled-coil region" evidence="7">
    <location>
        <begin position="1079"/>
        <end position="1174"/>
    </location>
</feature>
<dbReference type="SMART" id="SM00292">
    <property type="entry name" value="BRCT"/>
    <property type="match status" value="1"/>
</dbReference>
<name>A0AAD5Y4A4_9FUNG</name>
<accession>A0AAD5Y4A4</accession>
<keyword evidence="3" id="KW-0735">Signal-anchor</keyword>
<dbReference type="GO" id="GO:0046354">
    <property type="term" value="P:mannan biosynthetic process"/>
    <property type="evidence" value="ECO:0007669"/>
    <property type="project" value="TreeGrafter"/>
</dbReference>
<dbReference type="InterPro" id="IPR036420">
    <property type="entry name" value="BRCT_dom_sf"/>
</dbReference>
<comment type="subcellular location">
    <subcellularLocation>
        <location evidence="1">Golgi apparatus membrane</location>
        <topology evidence="1">Single-pass type II membrane protein</topology>
    </subcellularLocation>
</comment>
<dbReference type="EMBL" id="JADGKB010000023">
    <property type="protein sequence ID" value="KAJ3258836.1"/>
    <property type="molecule type" value="Genomic_DNA"/>
</dbReference>
<dbReference type="Proteomes" id="UP001210925">
    <property type="component" value="Unassembled WGS sequence"/>
</dbReference>
<keyword evidence="6" id="KW-0472">Membrane</keyword>
<dbReference type="CDD" id="cd00027">
    <property type="entry name" value="BRCT"/>
    <property type="match status" value="1"/>
</dbReference>
<dbReference type="Gene3D" id="1.10.287.510">
    <property type="entry name" value="Helix hairpin bin"/>
    <property type="match status" value="1"/>
</dbReference>
<evidence type="ECO:0000313" key="10">
    <source>
        <dbReference type="EMBL" id="KAJ3258836.1"/>
    </source>
</evidence>
<evidence type="ECO:0000256" key="3">
    <source>
        <dbReference type="ARBA" id="ARBA00022968"/>
    </source>
</evidence>
<comment type="caution">
    <text evidence="10">The sequence shown here is derived from an EMBL/GenBank/DDBJ whole genome shotgun (WGS) entry which is preliminary data.</text>
</comment>
<protein>
    <recommendedName>
        <fullName evidence="9">BRCT domain-containing protein</fullName>
    </recommendedName>
</protein>
<feature type="domain" description="BRCT" evidence="9">
    <location>
        <begin position="1583"/>
        <end position="1648"/>
    </location>
</feature>
<evidence type="ECO:0000256" key="6">
    <source>
        <dbReference type="ARBA" id="ARBA00023136"/>
    </source>
</evidence>
<feature type="coiled-coil region" evidence="7">
    <location>
        <begin position="686"/>
        <end position="891"/>
    </location>
</feature>
<dbReference type="GO" id="GO:0000026">
    <property type="term" value="F:alpha-1,2-mannosyltransferase activity"/>
    <property type="evidence" value="ECO:0007669"/>
    <property type="project" value="TreeGrafter"/>
</dbReference>
<evidence type="ECO:0000256" key="2">
    <source>
        <dbReference type="ARBA" id="ARBA00022692"/>
    </source>
</evidence>
<keyword evidence="4" id="KW-1133">Transmembrane helix</keyword>
<gene>
    <name evidence="10" type="ORF">HK103_003218</name>
</gene>
<dbReference type="InterPro" id="IPR001357">
    <property type="entry name" value="BRCT_dom"/>
</dbReference>
<feature type="coiled-coil region" evidence="7">
    <location>
        <begin position="1213"/>
        <end position="1431"/>
    </location>
</feature>
<evidence type="ECO:0000313" key="11">
    <source>
        <dbReference type="Proteomes" id="UP001210925"/>
    </source>
</evidence>
<dbReference type="GO" id="GO:0000139">
    <property type="term" value="C:Golgi membrane"/>
    <property type="evidence" value="ECO:0007669"/>
    <property type="project" value="UniProtKB-SubCell"/>
</dbReference>
<keyword evidence="7" id="KW-0175">Coiled coil</keyword>
<feature type="coiled-coil region" evidence="7">
    <location>
        <begin position="581"/>
        <end position="650"/>
    </location>
</feature>
<dbReference type="SUPFAM" id="SSF52113">
    <property type="entry name" value="BRCT domain"/>
    <property type="match status" value="1"/>
</dbReference>
<keyword evidence="11" id="KW-1185">Reference proteome</keyword>
<evidence type="ECO:0000256" key="1">
    <source>
        <dbReference type="ARBA" id="ARBA00004323"/>
    </source>
</evidence>
<keyword evidence="5" id="KW-0333">Golgi apparatus</keyword>
<keyword evidence="2" id="KW-0812">Transmembrane</keyword>
<dbReference type="PANTHER" id="PTHR31646">
    <property type="entry name" value="ALPHA-1,2-MANNOSYLTRANSFERASE MNN2"/>
    <property type="match status" value="1"/>
</dbReference>
<evidence type="ECO:0000256" key="8">
    <source>
        <dbReference type="SAM" id="MobiDB-lite"/>
    </source>
</evidence>
<sequence length="1715" mass="197824">MRRNRILKYLVFFSIVLVTVYTLRFKQESWATHELYTELKQEFTKTKSEILKEPIPKFSGNGIVMTLTDKSINLTVLYLNHLQNHLKTQLPIQVFYNKNEFTKFDLLNVEYKEFQTEGYLFQEGSNSIKPFYYKNLAIIQSRLSTYLTQHDKYQQDKRMLYGDKDTFHLSADALGLKYNTVPYVITQVGDYNNGMCGYAMLQKWFDNEPLFLHTNGLKGRKNCAKLDYYSIPLFYLGGMDFDYGGEKGYGQTYLIKIILILFQKLIVNKDFNLSRLGGDELCVDYTILSPKKSVKVDEAVVEAVMDVDQSPVFDESAQIIDLTIDQLKGLEGSESISVDNCNSEIGNTNLDSQVSKVLANVESQPEDFQNLDLELETQEQSEWTPEHKWDNESVIFENTPNDFKQVDDLYFAIKSQLKSFSLELKQEQSRNMDKDATIHKLKESLKRLDSDLIRKKTEYQDEINCFRQKIKKMETDSAVERATTDLVNSTILDSVLLECNSRIDNLAPALKELEYLKKLELKLTNEIHALQSKVAQNNITEQEYLALKSQLETEIVKNNRLVEMQSSNNQQDDMQLKISEIHVLEKIISDLETKNTDKQNEIQSLIDNESVNSGKLEQLVGELELAKQQLDTLIQERESLKLMVQQSNLECEEFKSTNLHLHQQLTEAKSTADSLQVLQTNLQSQLTESNDRLLIKTRELESLQEQLNNDMNSMSSSQMEMQSMLEQTAKLTASLIELEESNNAKQEKLKKLFDEKQSLLNLKDEIEINLDEQKEKLNQSLAQISDLQTELASLKVEKAEFEERMQSLTSEIQSKEQAVHELSQLKDQVEQVRSELEAGNVEKQQLEGDVSTLNGKLTEVEQQLDLVYKEKKELQITITRMQTELEQSSALKTQYEELMSKFNITLEKSNQLETENLALLEFKDKHNELAIQFSELQQKYSDLITKHESTCVELGQLSSIKEKYDQANAELANSVEKYNGLLKQVEQSAEFQQKYDEISLQYNEQKNLYILREEELSAAKEQLQTLESKLQQVEAERSVLVEDSNNLQQELEGNKKFVQDHELKYGLLSSEMAQQVEKYTSLEKDQANLLVELQQSKAELEKYKLNIEELEKDKASIKDELDSKIAKVNQLETQLQQSSSFDLEEKLKELNGEIRTLNDRNITLQAEKSNLEYESSVKDSEIIRLKQEQAQLNTIISEKDDAIQHSNQLTGSIQSLKESIDYLEKEKQKYLETIKFSEQEQHSTNELLEKEMQKCLDYETQLQDLNSKLNSMNDDNMKLQALEAEVEQLKSTSEQLTSTIAEKDGQIVEDAQTKKEYEEMVSKLNAELAELRSSDETHKKNIGKLRLQLQQFQQEYTQVLELNKDLQKEKEQTVEKYTAQSNDLDALQLQNLELEQKCAKYDLLLQEHAKLQEKLNESNKASKQLEALKTQNLELAKSVQSQRNVITNINAELSQVKLASQKAAKKKVTPKMVAIPEVDTPKKIDENTETETESQEKKKRPKRRRESILLDASNDQQEDEEEEECTPMKRKSLEPEETPESQRKTRTRNRGNVYILLSGFKENTPFDGKLRQKLVQCAESLTGVEIIKETEGKAIFDKRTTHVICPPNTRTLKILAASLSGAWIINDPEWLVNSHSKNKLLDESQFGFKSDTNPLQGKKIYKSKSFNDLVNENKGTAYAQYPKFLDVLLRKVSNGCFVTDPDEADYVMEAENDPR</sequence>
<proteinExistence type="predicted"/>